<dbReference type="RefSeq" id="XP_019616640.1">
    <property type="nucleotide sequence ID" value="XM_019761081.1"/>
</dbReference>
<feature type="signal peptide" evidence="3">
    <location>
        <begin position="1"/>
        <end position="17"/>
    </location>
</feature>
<keyword evidence="3" id="KW-0732">Signal</keyword>
<dbReference type="Proteomes" id="UP000515135">
    <property type="component" value="Unplaced"/>
</dbReference>
<dbReference type="PANTHER" id="PTHR24104">
    <property type="entry name" value="E3 UBIQUITIN-PROTEIN LIGASE NHLRC1-RELATED"/>
    <property type="match status" value="1"/>
</dbReference>
<dbReference type="InterPro" id="IPR011042">
    <property type="entry name" value="6-blade_b-propeller_TolB-like"/>
</dbReference>
<evidence type="ECO:0000256" key="3">
    <source>
        <dbReference type="SAM" id="SignalP"/>
    </source>
</evidence>
<evidence type="ECO:0000256" key="1">
    <source>
        <dbReference type="ARBA" id="ARBA00022737"/>
    </source>
</evidence>
<dbReference type="InterPro" id="IPR001258">
    <property type="entry name" value="NHL_repeat"/>
</dbReference>
<dbReference type="PROSITE" id="PS51125">
    <property type="entry name" value="NHL"/>
    <property type="match status" value="2"/>
</dbReference>
<keyword evidence="4" id="KW-1185">Reference proteome</keyword>
<dbReference type="AlphaFoldDB" id="A0A6P4XJD2"/>
<dbReference type="InterPro" id="IPR050952">
    <property type="entry name" value="TRIM-NHL_E3_ligases"/>
</dbReference>
<reference evidence="5" key="1">
    <citation type="submission" date="2025-08" db="UniProtKB">
        <authorList>
            <consortium name="RefSeq"/>
        </authorList>
    </citation>
    <scope>IDENTIFICATION</scope>
    <source>
        <tissue evidence="5">Gonad</tissue>
    </source>
</reference>
<dbReference type="GeneID" id="109464143"/>
<proteinExistence type="predicted"/>
<feature type="chain" id="PRO_5027730255" evidence="3">
    <location>
        <begin position="18"/>
        <end position="356"/>
    </location>
</feature>
<keyword evidence="1" id="KW-0677">Repeat</keyword>
<sequence>MVTLLIVIPVLLTHLNSRPGNTDSLATSTGTAVLTRTDQVTSADVIKMTPDHGRGVTAGMEAAGPAPTDKPVSTTTKDQANKKQVITFGDKSGPGKLQRARGVAVSPDNKIWVADRAQPRLQVYSMGGAHLYHFPQGSAGLGYSSKEPQDVSIDRDGHLWVLMSGYPTSSDAVAQFDRKGHLRANFDLPGTVPRIAPRGMAVGLRNNHVFVTWSGGYSGGVQAFQPDGKCLWEVGPQQRMMTPMNVAVNGDGNIFVSDFNTHFIYIYDENGQFVKMFGGPGRSDSNLSHPQGIGADSSGHIMVVDDSNQRVVVYTDRGEYVRHIAVHVKLPTRVAVGPGGQLVVINYNTITVFPRY</sequence>
<dbReference type="GO" id="GO:0061630">
    <property type="term" value="F:ubiquitin protein ligase activity"/>
    <property type="evidence" value="ECO:0007669"/>
    <property type="project" value="TreeGrafter"/>
</dbReference>
<dbReference type="SUPFAM" id="SSF63829">
    <property type="entry name" value="Calcium-dependent phosphotriesterase"/>
    <property type="match status" value="1"/>
</dbReference>
<evidence type="ECO:0000313" key="4">
    <source>
        <dbReference type="Proteomes" id="UP000515135"/>
    </source>
</evidence>
<dbReference type="GO" id="GO:0000209">
    <property type="term" value="P:protein polyubiquitination"/>
    <property type="evidence" value="ECO:0007669"/>
    <property type="project" value="TreeGrafter"/>
</dbReference>
<dbReference type="Gene3D" id="2.120.10.30">
    <property type="entry name" value="TolB, C-terminal domain"/>
    <property type="match status" value="1"/>
</dbReference>
<dbReference type="GO" id="GO:0043161">
    <property type="term" value="P:proteasome-mediated ubiquitin-dependent protein catabolic process"/>
    <property type="evidence" value="ECO:0007669"/>
    <property type="project" value="TreeGrafter"/>
</dbReference>
<name>A0A6P4XJD2_BRABE</name>
<protein>
    <submittedName>
        <fullName evidence="5">Tripartite motif-containing protein 2-like</fullName>
    </submittedName>
</protein>
<dbReference type="KEGG" id="bbel:109464143"/>
<feature type="repeat" description="NHL" evidence="2">
    <location>
        <begin position="92"/>
        <end position="127"/>
    </location>
</feature>
<dbReference type="OrthoDB" id="342730at2759"/>
<gene>
    <name evidence="5" type="primary">LOC109464143</name>
</gene>
<dbReference type="PANTHER" id="PTHR24104:SF50">
    <property type="entry name" value="SMP-30_GLUCONOLACTONASE_LRE-LIKE REGION DOMAIN-CONTAINING PROTEIN"/>
    <property type="match status" value="1"/>
</dbReference>
<evidence type="ECO:0000256" key="2">
    <source>
        <dbReference type="PROSITE-ProRule" id="PRU00504"/>
    </source>
</evidence>
<accession>A0A6P4XJD2</accession>
<evidence type="ECO:0000313" key="5">
    <source>
        <dbReference type="RefSeq" id="XP_019616640.1"/>
    </source>
</evidence>
<dbReference type="CDD" id="cd05819">
    <property type="entry name" value="NHL"/>
    <property type="match status" value="1"/>
</dbReference>
<feature type="repeat" description="NHL" evidence="2">
    <location>
        <begin position="277"/>
        <end position="317"/>
    </location>
</feature>
<organism evidence="4 5">
    <name type="scientific">Branchiostoma belcheri</name>
    <name type="common">Amphioxus</name>
    <dbReference type="NCBI Taxonomy" id="7741"/>
    <lineage>
        <taxon>Eukaryota</taxon>
        <taxon>Metazoa</taxon>
        <taxon>Chordata</taxon>
        <taxon>Cephalochordata</taxon>
        <taxon>Leptocardii</taxon>
        <taxon>Amphioxiformes</taxon>
        <taxon>Branchiostomatidae</taxon>
        <taxon>Branchiostoma</taxon>
    </lineage>
</organism>